<dbReference type="Pfam" id="PF02492">
    <property type="entry name" value="cobW"/>
    <property type="match status" value="1"/>
</dbReference>
<dbReference type="Gene3D" id="3.30.1220.10">
    <property type="entry name" value="CobW-like, C-terminal domain"/>
    <property type="match status" value="1"/>
</dbReference>
<evidence type="ECO:0000256" key="2">
    <source>
        <dbReference type="ARBA" id="ARBA00022801"/>
    </source>
</evidence>
<accession>A0A9N8DIP8</accession>
<dbReference type="SMART" id="SM00833">
    <property type="entry name" value="CobW_C"/>
    <property type="match status" value="1"/>
</dbReference>
<dbReference type="Pfam" id="PF07683">
    <property type="entry name" value="CobW_C"/>
    <property type="match status" value="1"/>
</dbReference>
<feature type="domain" description="CobW C-terminal" evidence="8">
    <location>
        <begin position="405"/>
        <end position="558"/>
    </location>
</feature>
<proteinExistence type="inferred from homology"/>
<feature type="signal peptide" evidence="7">
    <location>
        <begin position="1"/>
        <end position="17"/>
    </location>
</feature>
<dbReference type="SUPFAM" id="SSF90002">
    <property type="entry name" value="Hypothetical protein YjiA, C-terminal domain"/>
    <property type="match status" value="1"/>
</dbReference>
<dbReference type="Gene3D" id="3.40.50.300">
    <property type="entry name" value="P-loop containing nucleotide triphosphate hydrolases"/>
    <property type="match status" value="1"/>
</dbReference>
<dbReference type="PANTHER" id="PTHR43603">
    <property type="entry name" value="COBW DOMAIN-CONTAINING PROTEIN DDB_G0274527"/>
    <property type="match status" value="1"/>
</dbReference>
<comment type="catalytic activity">
    <reaction evidence="5">
        <text>GTP + H2O = GDP + phosphate + H(+)</text>
        <dbReference type="Rhea" id="RHEA:19669"/>
        <dbReference type="ChEBI" id="CHEBI:15377"/>
        <dbReference type="ChEBI" id="CHEBI:15378"/>
        <dbReference type="ChEBI" id="CHEBI:37565"/>
        <dbReference type="ChEBI" id="CHEBI:43474"/>
        <dbReference type="ChEBI" id="CHEBI:58189"/>
    </reaction>
    <physiologicalReaction direction="left-to-right" evidence="5">
        <dbReference type="Rhea" id="RHEA:19670"/>
    </physiologicalReaction>
</comment>
<dbReference type="EMBL" id="CAICTM010000173">
    <property type="protein sequence ID" value="CAB9503703.1"/>
    <property type="molecule type" value="Genomic_DNA"/>
</dbReference>
<dbReference type="GO" id="GO:0016787">
    <property type="term" value="F:hydrolase activity"/>
    <property type="evidence" value="ECO:0007669"/>
    <property type="project" value="UniProtKB-KW"/>
</dbReference>
<evidence type="ECO:0000256" key="4">
    <source>
        <dbReference type="ARBA" id="ARBA00034320"/>
    </source>
</evidence>
<dbReference type="InterPro" id="IPR051927">
    <property type="entry name" value="Zn_Chap_cDPG_Synth"/>
</dbReference>
<feature type="region of interest" description="Disordered" evidence="6">
    <location>
        <begin position="316"/>
        <end position="399"/>
    </location>
</feature>
<dbReference type="GO" id="GO:0000166">
    <property type="term" value="F:nucleotide binding"/>
    <property type="evidence" value="ECO:0007669"/>
    <property type="project" value="UniProtKB-KW"/>
</dbReference>
<evidence type="ECO:0000256" key="5">
    <source>
        <dbReference type="ARBA" id="ARBA00049117"/>
    </source>
</evidence>
<keyword evidence="7" id="KW-0732">Signal</keyword>
<dbReference type="InterPro" id="IPR003495">
    <property type="entry name" value="CobW/HypB/UreG_nucleotide-bd"/>
</dbReference>
<evidence type="ECO:0000313" key="10">
    <source>
        <dbReference type="Proteomes" id="UP001153069"/>
    </source>
</evidence>
<gene>
    <name evidence="9" type="ORF">SEMRO_174_G076580.1</name>
</gene>
<dbReference type="InterPro" id="IPR036627">
    <property type="entry name" value="CobW-likC_sf"/>
</dbReference>
<comment type="caution">
    <text evidence="9">The sequence shown here is derived from an EMBL/GenBank/DDBJ whole genome shotgun (WGS) entry which is preliminary data.</text>
</comment>
<organism evidence="9 10">
    <name type="scientific">Seminavis robusta</name>
    <dbReference type="NCBI Taxonomy" id="568900"/>
    <lineage>
        <taxon>Eukaryota</taxon>
        <taxon>Sar</taxon>
        <taxon>Stramenopiles</taxon>
        <taxon>Ochrophyta</taxon>
        <taxon>Bacillariophyta</taxon>
        <taxon>Bacillariophyceae</taxon>
        <taxon>Bacillariophycidae</taxon>
        <taxon>Naviculales</taxon>
        <taxon>Naviculaceae</taxon>
        <taxon>Seminavis</taxon>
    </lineage>
</organism>
<comment type="similarity">
    <text evidence="4">Belongs to the SIMIBI class G3E GTPase family. ZNG1 subfamily.</text>
</comment>
<keyword evidence="3" id="KW-0143">Chaperone</keyword>
<name>A0A9N8DIP8_9STRA</name>
<evidence type="ECO:0000256" key="7">
    <source>
        <dbReference type="SAM" id="SignalP"/>
    </source>
</evidence>
<dbReference type="SUPFAM" id="SSF52540">
    <property type="entry name" value="P-loop containing nucleoside triphosphate hydrolases"/>
    <property type="match status" value="1"/>
</dbReference>
<evidence type="ECO:0000259" key="8">
    <source>
        <dbReference type="SMART" id="SM00833"/>
    </source>
</evidence>
<dbReference type="OrthoDB" id="272672at2759"/>
<dbReference type="InterPro" id="IPR027417">
    <property type="entry name" value="P-loop_NTPase"/>
</dbReference>
<dbReference type="InterPro" id="IPR011629">
    <property type="entry name" value="CobW-like_C"/>
</dbReference>
<dbReference type="CDD" id="cd03112">
    <property type="entry name" value="CobW-like"/>
    <property type="match status" value="1"/>
</dbReference>
<protein>
    <submittedName>
        <fullName evidence="9">CobW domain-containing protein</fullName>
    </submittedName>
</protein>
<keyword evidence="2" id="KW-0378">Hydrolase</keyword>
<dbReference type="PANTHER" id="PTHR43603:SF1">
    <property type="entry name" value="ZINC-REGULATED GTPASE METALLOPROTEIN ACTIVATOR 1"/>
    <property type="match status" value="1"/>
</dbReference>
<evidence type="ECO:0000256" key="6">
    <source>
        <dbReference type="SAM" id="MobiDB-lite"/>
    </source>
</evidence>
<feature type="compositionally biased region" description="Basic and acidic residues" evidence="6">
    <location>
        <begin position="320"/>
        <end position="356"/>
    </location>
</feature>
<reference evidence="9" key="1">
    <citation type="submission" date="2020-06" db="EMBL/GenBank/DDBJ databases">
        <authorList>
            <consortium name="Plant Systems Biology data submission"/>
        </authorList>
    </citation>
    <scope>NUCLEOTIDE SEQUENCE</scope>
    <source>
        <strain evidence="9">D6</strain>
    </source>
</reference>
<keyword evidence="10" id="KW-1185">Reference proteome</keyword>
<evidence type="ECO:0000256" key="1">
    <source>
        <dbReference type="ARBA" id="ARBA00022741"/>
    </source>
</evidence>
<feature type="compositionally biased region" description="Basic and acidic residues" evidence="6">
    <location>
        <begin position="385"/>
        <end position="395"/>
    </location>
</feature>
<feature type="chain" id="PRO_5040240623" evidence="7">
    <location>
        <begin position="18"/>
        <end position="592"/>
    </location>
</feature>
<evidence type="ECO:0000313" key="9">
    <source>
        <dbReference type="EMBL" id="CAB9503703.1"/>
    </source>
</evidence>
<sequence length="592" mass="65128">MKPYVILFLWFVKLCGAFSTPTPSLQPKRIPITVISGFLGSGKTSLLQHMLENREGIRIAVIVNDVASVNIDSKLVSGTSNADGMVQLQNGCACCSLADELLGSVAELVTLSDMRGESDAFDHIVVELSGVADPKGVRSQFQEAMFYNMPIMERVKLDTMVTLVDCSVFLKHLQSSKAANVDEAPELFYTDGETPPENPDWMDDLPPALQEVLMAGSSNNLQSQAASNAVADLLVSQSEIADVLLLNKGDLVENPDDMETINQIVLALNPKARIDRTLYGKISLPSVLAVAGGKGVVEAGVVDDHRDAVQVAEQNVPTRANDHSHQSSHEHSHRHKDDHSHQSSHEHSHSQKHGDEPDGTDTSHNSHTHSHSHDHQECTDPDCTDTSHSHSHNHEQSTTLSQLGIGSFVYRARKPFHPQRLVAFLRHLPISRGLAEKVDEDPELMLSEDAKQALQRVVRSKGFVWLADSNVAAMYWSHAGSSFELQCLGRWWSTLSRAEWPPDAKSTILADFDDPNHDDQDTGCDSVGDRRQEVVFIGAGLQTDQQQTAICSGLDQCLLNDSEWDEFRTNRATESALRTTFANGLPVKMLTY</sequence>
<dbReference type="Proteomes" id="UP001153069">
    <property type="component" value="Unassembled WGS sequence"/>
</dbReference>
<evidence type="ECO:0000256" key="3">
    <source>
        <dbReference type="ARBA" id="ARBA00023186"/>
    </source>
</evidence>
<dbReference type="AlphaFoldDB" id="A0A9N8DIP8"/>
<keyword evidence="1" id="KW-0547">Nucleotide-binding</keyword>